<keyword evidence="6 12" id="KW-0812">Transmembrane</keyword>
<sequence length="51" mass="6122">MPQMAPINWLMTIFFSSCILSFLIFSTHYQQYPNFSSFSYKISSTSPMWKW</sequence>
<protein>
    <recommendedName>
        <fullName evidence="12">ATP synthase complex subunit 8</fullName>
    </recommendedName>
</protein>
<keyword evidence="7 12" id="KW-0375">Hydrogen ion transport</keyword>
<evidence type="ECO:0000256" key="11">
    <source>
        <dbReference type="ARBA" id="ARBA00023136"/>
    </source>
</evidence>
<comment type="similarity">
    <text evidence="2 12">Belongs to the ATPase protein 8 family.</text>
</comment>
<keyword evidence="10 12" id="KW-0496">Mitochondrion</keyword>
<evidence type="ECO:0000256" key="13">
    <source>
        <dbReference type="SAM" id="Phobius"/>
    </source>
</evidence>
<comment type="subcellular location">
    <subcellularLocation>
        <location evidence="1 12">Mitochondrion membrane</location>
        <topology evidence="1 12">Single-pass membrane protein</topology>
    </subcellularLocation>
</comment>
<keyword evidence="11 13" id="KW-0472">Membrane</keyword>
<evidence type="ECO:0000256" key="9">
    <source>
        <dbReference type="ARBA" id="ARBA00023065"/>
    </source>
</evidence>
<keyword evidence="9 12" id="KW-0406">Ion transport</keyword>
<geneLocation type="mitochondrion" evidence="14"/>
<keyword evidence="8 13" id="KW-1133">Transmembrane helix</keyword>
<evidence type="ECO:0000256" key="5">
    <source>
        <dbReference type="ARBA" id="ARBA00022547"/>
    </source>
</evidence>
<dbReference type="Pfam" id="PF00895">
    <property type="entry name" value="ATP-synt_8"/>
    <property type="match status" value="1"/>
</dbReference>
<evidence type="ECO:0000313" key="14">
    <source>
        <dbReference type="EMBL" id="ACA49825.1"/>
    </source>
</evidence>
<evidence type="ECO:0000256" key="10">
    <source>
        <dbReference type="ARBA" id="ARBA00023128"/>
    </source>
</evidence>
<accession>B2CKD6</accession>
<evidence type="ECO:0000256" key="3">
    <source>
        <dbReference type="ARBA" id="ARBA00011291"/>
    </source>
</evidence>
<dbReference type="GO" id="GO:0015078">
    <property type="term" value="F:proton transmembrane transporter activity"/>
    <property type="evidence" value="ECO:0007669"/>
    <property type="project" value="InterPro"/>
</dbReference>
<dbReference type="EMBL" id="EU520641">
    <property type="protein sequence ID" value="ACA49825.1"/>
    <property type="molecule type" value="Genomic_DNA"/>
</dbReference>
<reference evidence="14" key="1">
    <citation type="journal article" date="2008" name="Mol. Biol. Evol.">
        <title>Parallel evolution of truncated transfer RNA genes in arachnid mitochondrial genomes.</title>
        <authorList>
            <person name="Masta S.E."/>
            <person name="Boore J.L."/>
        </authorList>
    </citation>
    <scope>NUCLEOTIDE SEQUENCE</scope>
</reference>
<organism evidence="14">
    <name type="scientific">Phrynus sp. 1 SEM-2008</name>
    <dbReference type="NCBI Taxonomy" id="507471"/>
    <lineage>
        <taxon>Eukaryota</taxon>
        <taxon>Metazoa</taxon>
        <taxon>Ecdysozoa</taxon>
        <taxon>Arthropoda</taxon>
        <taxon>Chelicerata</taxon>
        <taxon>Arachnida</taxon>
        <taxon>Amblypygi</taxon>
        <taxon>Phrynidae</taxon>
        <taxon>Phrynus</taxon>
    </lineage>
</organism>
<keyword evidence="4 12" id="KW-0813">Transport</keyword>
<dbReference type="AlphaFoldDB" id="B2CKD6"/>
<comment type="subunit">
    <text evidence="3">F-type ATPases have 2 components, CF(1) - the catalytic core - and CF(0) - the membrane proton channel.</text>
</comment>
<dbReference type="InterPro" id="IPR001421">
    <property type="entry name" value="ATP8_metazoa"/>
</dbReference>
<gene>
    <name evidence="14" type="primary">atp8</name>
</gene>
<feature type="transmembrane region" description="Helical" evidence="13">
    <location>
        <begin position="6"/>
        <end position="25"/>
    </location>
</feature>
<evidence type="ECO:0000256" key="12">
    <source>
        <dbReference type="RuleBase" id="RU003661"/>
    </source>
</evidence>
<evidence type="ECO:0000256" key="7">
    <source>
        <dbReference type="ARBA" id="ARBA00022781"/>
    </source>
</evidence>
<evidence type="ECO:0000256" key="8">
    <source>
        <dbReference type="ARBA" id="ARBA00022989"/>
    </source>
</evidence>
<evidence type="ECO:0000256" key="4">
    <source>
        <dbReference type="ARBA" id="ARBA00022448"/>
    </source>
</evidence>
<dbReference type="GO" id="GO:0045259">
    <property type="term" value="C:proton-transporting ATP synthase complex"/>
    <property type="evidence" value="ECO:0007669"/>
    <property type="project" value="UniProtKB-KW"/>
</dbReference>
<name>B2CKD6_9ARAC</name>
<dbReference type="GO" id="GO:0031966">
    <property type="term" value="C:mitochondrial membrane"/>
    <property type="evidence" value="ECO:0007669"/>
    <property type="project" value="UniProtKB-SubCell"/>
</dbReference>
<dbReference type="GO" id="GO:0015986">
    <property type="term" value="P:proton motive force-driven ATP synthesis"/>
    <property type="evidence" value="ECO:0007669"/>
    <property type="project" value="InterPro"/>
</dbReference>
<proteinExistence type="inferred from homology"/>
<evidence type="ECO:0000256" key="6">
    <source>
        <dbReference type="ARBA" id="ARBA00022692"/>
    </source>
</evidence>
<evidence type="ECO:0000256" key="1">
    <source>
        <dbReference type="ARBA" id="ARBA00004304"/>
    </source>
</evidence>
<evidence type="ECO:0000256" key="2">
    <source>
        <dbReference type="ARBA" id="ARBA00008892"/>
    </source>
</evidence>
<keyword evidence="5 12" id="KW-0138">CF(0)</keyword>